<keyword evidence="2" id="KW-1185">Reference proteome</keyword>
<accession>A0ABD2AUC9</accession>
<dbReference type="AlphaFoldDB" id="A0ABD2AUC9"/>
<proteinExistence type="predicted"/>
<dbReference type="EMBL" id="JAUDFV010000139">
    <property type="protein sequence ID" value="KAL2724208.1"/>
    <property type="molecule type" value="Genomic_DNA"/>
</dbReference>
<name>A0ABD2AUC9_VESSQ</name>
<gene>
    <name evidence="1" type="ORF">V1478_008721</name>
</gene>
<comment type="caution">
    <text evidence="1">The sequence shown here is derived from an EMBL/GenBank/DDBJ whole genome shotgun (WGS) entry which is preliminary data.</text>
</comment>
<evidence type="ECO:0000313" key="1">
    <source>
        <dbReference type="EMBL" id="KAL2724208.1"/>
    </source>
</evidence>
<organism evidence="1 2">
    <name type="scientific">Vespula squamosa</name>
    <name type="common">Southern yellow jacket</name>
    <name type="synonym">Wasp</name>
    <dbReference type="NCBI Taxonomy" id="30214"/>
    <lineage>
        <taxon>Eukaryota</taxon>
        <taxon>Metazoa</taxon>
        <taxon>Ecdysozoa</taxon>
        <taxon>Arthropoda</taxon>
        <taxon>Hexapoda</taxon>
        <taxon>Insecta</taxon>
        <taxon>Pterygota</taxon>
        <taxon>Neoptera</taxon>
        <taxon>Endopterygota</taxon>
        <taxon>Hymenoptera</taxon>
        <taxon>Apocrita</taxon>
        <taxon>Aculeata</taxon>
        <taxon>Vespoidea</taxon>
        <taxon>Vespidae</taxon>
        <taxon>Vespinae</taxon>
        <taxon>Vespula</taxon>
    </lineage>
</organism>
<sequence>MIATSLLVKMSIKLTSVMHVFMHVENVVTVPRQFLRHIATHVEIGANNIPQRPLLSDELNWLIKRNSPETKGNTLNRHRTNL</sequence>
<protein>
    <submittedName>
        <fullName evidence="1">Uncharacterized protein</fullName>
    </submittedName>
</protein>
<reference evidence="1 2" key="1">
    <citation type="journal article" date="2024" name="Ann. Entomol. Soc. Am.">
        <title>Genomic analyses of the southern and eastern yellowjacket wasps (Hymenoptera: Vespidae) reveal evolutionary signatures of social life.</title>
        <authorList>
            <person name="Catto M.A."/>
            <person name="Caine P.B."/>
            <person name="Orr S.E."/>
            <person name="Hunt B.G."/>
            <person name="Goodisman M.A.D."/>
        </authorList>
    </citation>
    <scope>NUCLEOTIDE SEQUENCE [LARGE SCALE GENOMIC DNA]</scope>
    <source>
        <strain evidence="1">233</strain>
        <tissue evidence="1">Head and thorax</tissue>
    </source>
</reference>
<evidence type="ECO:0000313" key="2">
    <source>
        <dbReference type="Proteomes" id="UP001607302"/>
    </source>
</evidence>
<dbReference type="Proteomes" id="UP001607302">
    <property type="component" value="Unassembled WGS sequence"/>
</dbReference>